<evidence type="ECO:0000313" key="2">
    <source>
        <dbReference type="Proteomes" id="UP000199051"/>
    </source>
</evidence>
<keyword evidence="2" id="KW-1185">Reference proteome</keyword>
<dbReference type="RefSeq" id="WP_092775913.1">
    <property type="nucleotide sequence ID" value="NZ_FOGI01000003.1"/>
</dbReference>
<accession>A0A1H9PDX7</accession>
<proteinExistence type="predicted"/>
<evidence type="ECO:0000313" key="1">
    <source>
        <dbReference type="EMBL" id="SER46125.1"/>
    </source>
</evidence>
<gene>
    <name evidence="1" type="ORF">SAMN04487818_103401</name>
</gene>
<reference evidence="2" key="1">
    <citation type="submission" date="2016-10" db="EMBL/GenBank/DDBJ databases">
        <authorList>
            <person name="Varghese N."/>
            <person name="Submissions S."/>
        </authorList>
    </citation>
    <scope>NUCLEOTIDE SEQUENCE [LARGE SCALE GENOMIC DNA]</scope>
    <source>
        <strain evidence="2">DSM 44260</strain>
    </source>
</reference>
<dbReference type="AlphaFoldDB" id="A0A1H9PDX7"/>
<dbReference type="Proteomes" id="UP000199051">
    <property type="component" value="Unassembled WGS sequence"/>
</dbReference>
<protein>
    <submittedName>
        <fullName evidence="1">Uncharacterized protein</fullName>
    </submittedName>
</protein>
<dbReference type="STRING" id="155974.SAMN04487818_103401"/>
<organism evidence="1 2">
    <name type="scientific">Actinokineospora terrae</name>
    <dbReference type="NCBI Taxonomy" id="155974"/>
    <lineage>
        <taxon>Bacteria</taxon>
        <taxon>Bacillati</taxon>
        <taxon>Actinomycetota</taxon>
        <taxon>Actinomycetes</taxon>
        <taxon>Pseudonocardiales</taxon>
        <taxon>Pseudonocardiaceae</taxon>
        <taxon>Actinokineospora</taxon>
    </lineage>
</organism>
<name>A0A1H9PDX7_9PSEU</name>
<sequence length="109" mass="12035">MLWGSGHDRLLAFVYRCVGCCVVDQRLVNDLTVEVVASLHERPDIDDDGDRDRVVDRLVSALAPHADPDTIQAAVRFAAWLDLVPRGGADPHTKVGAVRRFTRHLPVLA</sequence>
<dbReference type="EMBL" id="FOGI01000003">
    <property type="protein sequence ID" value="SER46125.1"/>
    <property type="molecule type" value="Genomic_DNA"/>
</dbReference>